<proteinExistence type="predicted"/>
<dbReference type="InterPro" id="IPR005162">
    <property type="entry name" value="Retrotrans_gag_dom"/>
</dbReference>
<comment type="caution">
    <text evidence="3">The sequence shown here is derived from an EMBL/GenBank/DDBJ whole genome shotgun (WGS) entry which is preliminary data.</text>
</comment>
<accession>A0A6L2JFT3</accession>
<feature type="compositionally biased region" description="Basic and acidic residues" evidence="1">
    <location>
        <begin position="113"/>
        <end position="127"/>
    </location>
</feature>
<evidence type="ECO:0000256" key="1">
    <source>
        <dbReference type="SAM" id="MobiDB-lite"/>
    </source>
</evidence>
<reference evidence="3" key="1">
    <citation type="journal article" date="2019" name="Sci. Rep.">
        <title>Draft genome of Tanacetum cinerariifolium, the natural source of mosquito coil.</title>
        <authorList>
            <person name="Yamashiro T."/>
            <person name="Shiraishi A."/>
            <person name="Satake H."/>
            <person name="Nakayama K."/>
        </authorList>
    </citation>
    <scope>NUCLEOTIDE SEQUENCE</scope>
</reference>
<evidence type="ECO:0000313" key="3">
    <source>
        <dbReference type="EMBL" id="GEU35417.1"/>
    </source>
</evidence>
<name>A0A6L2JFT3_TANCI</name>
<feature type="region of interest" description="Disordered" evidence="1">
    <location>
        <begin position="1"/>
        <end position="30"/>
    </location>
</feature>
<dbReference type="EMBL" id="BKCJ010000689">
    <property type="protein sequence ID" value="GEU35417.1"/>
    <property type="molecule type" value="Genomic_DNA"/>
</dbReference>
<feature type="region of interest" description="Disordered" evidence="1">
    <location>
        <begin position="96"/>
        <end position="127"/>
    </location>
</feature>
<organism evidence="3">
    <name type="scientific">Tanacetum cinerariifolium</name>
    <name type="common">Dalmatian daisy</name>
    <name type="synonym">Chrysanthemum cinerariifolium</name>
    <dbReference type="NCBI Taxonomy" id="118510"/>
    <lineage>
        <taxon>Eukaryota</taxon>
        <taxon>Viridiplantae</taxon>
        <taxon>Streptophyta</taxon>
        <taxon>Embryophyta</taxon>
        <taxon>Tracheophyta</taxon>
        <taxon>Spermatophyta</taxon>
        <taxon>Magnoliopsida</taxon>
        <taxon>eudicotyledons</taxon>
        <taxon>Gunneridae</taxon>
        <taxon>Pentapetalae</taxon>
        <taxon>asterids</taxon>
        <taxon>campanulids</taxon>
        <taxon>Asterales</taxon>
        <taxon>Asteraceae</taxon>
        <taxon>Asteroideae</taxon>
        <taxon>Anthemideae</taxon>
        <taxon>Anthemidinae</taxon>
        <taxon>Tanacetum</taxon>
    </lineage>
</organism>
<feature type="domain" description="Retrotransposon gag" evidence="2">
    <location>
        <begin position="236"/>
        <end position="289"/>
    </location>
</feature>
<protein>
    <submittedName>
        <fullName evidence="3">Two-component response regulator ARR14</fullName>
    </submittedName>
</protein>
<feature type="compositionally biased region" description="Polar residues" evidence="1">
    <location>
        <begin position="13"/>
        <end position="22"/>
    </location>
</feature>
<sequence>MPLDATHAGNPEDSITSTNHANLTKRGEKMDVNLKKNQSFGESSLMNEFGLENIGPIYTIPNTHQHGSIHPNFSPKQASYDLFDFMDSMEGDETFSGIQPHPIELNDNYQLKQNDDGRGGGRGEEERDLSVIRSSWTNQNPGRRFYGCPTLSPTRINFLWLFALPMCQRFVHLKELRVLANSAKLLEQFLVYFDRQTQREAQLANELSNLIMQLLESVNERRAFIKELEHFSGNLGSISTWEDLTTRFLAQFFSLGRTAKLHNDILTFQQHQGESVSEARAHFKDLLQNSLIMALIAGSIFKSFWTMSIPPQDEPSINRLVYCKENPEQAFVEYASLRTDESGGLVSNFMASQDARLSKFEADFKKQQSKMTNKIDTVLKAITDRIIGALPGDTVKKSKLNVNPSALVFLLVLSQQEIPNAHLIPLIRSMRNTWESEDLIENQINWDKPPKNRDGAWHAKIRLIDPDGEV</sequence>
<dbReference type="Pfam" id="PF03732">
    <property type="entry name" value="Retrotrans_gag"/>
    <property type="match status" value="1"/>
</dbReference>
<gene>
    <name evidence="3" type="ORF">Tci_007395</name>
</gene>
<evidence type="ECO:0000259" key="2">
    <source>
        <dbReference type="Pfam" id="PF03732"/>
    </source>
</evidence>
<dbReference type="AlphaFoldDB" id="A0A6L2JFT3"/>